<keyword evidence="3" id="KW-1185">Reference proteome</keyword>
<dbReference type="Proteomes" id="UP000299102">
    <property type="component" value="Unassembled WGS sequence"/>
</dbReference>
<dbReference type="EMBL" id="BGZK01000012">
    <property type="protein sequence ID" value="GBP04060.1"/>
    <property type="molecule type" value="Genomic_DNA"/>
</dbReference>
<feature type="region of interest" description="Disordered" evidence="1">
    <location>
        <begin position="50"/>
        <end position="69"/>
    </location>
</feature>
<dbReference type="AlphaFoldDB" id="A0A4C1SS80"/>
<gene>
    <name evidence="2" type="ORF">EVAR_74809_1</name>
</gene>
<evidence type="ECO:0000256" key="1">
    <source>
        <dbReference type="SAM" id="MobiDB-lite"/>
    </source>
</evidence>
<protein>
    <submittedName>
        <fullName evidence="2">Uncharacterized protein</fullName>
    </submittedName>
</protein>
<accession>A0A4C1SS80</accession>
<name>A0A4C1SS80_EUMVA</name>
<evidence type="ECO:0000313" key="2">
    <source>
        <dbReference type="EMBL" id="GBP04060.1"/>
    </source>
</evidence>
<comment type="caution">
    <text evidence="2">The sequence shown here is derived from an EMBL/GenBank/DDBJ whole genome shotgun (WGS) entry which is preliminary data.</text>
</comment>
<proteinExistence type="predicted"/>
<evidence type="ECO:0000313" key="3">
    <source>
        <dbReference type="Proteomes" id="UP000299102"/>
    </source>
</evidence>
<reference evidence="2 3" key="1">
    <citation type="journal article" date="2019" name="Commun. Biol.">
        <title>The bagworm genome reveals a unique fibroin gene that provides high tensile strength.</title>
        <authorList>
            <person name="Kono N."/>
            <person name="Nakamura H."/>
            <person name="Ohtoshi R."/>
            <person name="Tomita M."/>
            <person name="Numata K."/>
            <person name="Arakawa K."/>
        </authorList>
    </citation>
    <scope>NUCLEOTIDE SEQUENCE [LARGE SCALE GENOMIC DNA]</scope>
</reference>
<sequence>MKNGLPTTKTCEKDHGQKVVLGFTEKCGSSKMGAQRTILAPFENISMKSFPEGGSDGLVQSRGRAVHRT</sequence>
<organism evidence="2 3">
    <name type="scientific">Eumeta variegata</name>
    <name type="common">Bagworm moth</name>
    <name type="synonym">Eumeta japonica</name>
    <dbReference type="NCBI Taxonomy" id="151549"/>
    <lineage>
        <taxon>Eukaryota</taxon>
        <taxon>Metazoa</taxon>
        <taxon>Ecdysozoa</taxon>
        <taxon>Arthropoda</taxon>
        <taxon>Hexapoda</taxon>
        <taxon>Insecta</taxon>
        <taxon>Pterygota</taxon>
        <taxon>Neoptera</taxon>
        <taxon>Endopterygota</taxon>
        <taxon>Lepidoptera</taxon>
        <taxon>Glossata</taxon>
        <taxon>Ditrysia</taxon>
        <taxon>Tineoidea</taxon>
        <taxon>Psychidae</taxon>
        <taxon>Oiketicinae</taxon>
        <taxon>Eumeta</taxon>
    </lineage>
</organism>